<dbReference type="EC" id="1.1.1.37" evidence="1"/>
<evidence type="ECO:0000256" key="7">
    <source>
        <dbReference type="PIRSR" id="PIRSR000102-1"/>
    </source>
</evidence>
<dbReference type="GO" id="GO:0006099">
    <property type="term" value="P:tricarboxylic acid cycle"/>
    <property type="evidence" value="ECO:0007669"/>
    <property type="project" value="UniProtKB-KW"/>
</dbReference>
<comment type="similarity">
    <text evidence="9">Belongs to the LDH/MDH superfamily.</text>
</comment>
<dbReference type="Pfam" id="PF02866">
    <property type="entry name" value="Ldh_1_C"/>
    <property type="match status" value="1"/>
</dbReference>
<dbReference type="InterPro" id="IPR001236">
    <property type="entry name" value="Lactate/malate_DH_N"/>
</dbReference>
<evidence type="ECO:0000256" key="9">
    <source>
        <dbReference type="RuleBase" id="RU003369"/>
    </source>
</evidence>
<keyword evidence="13" id="KW-1185">Reference proteome</keyword>
<gene>
    <name evidence="12" type="ORF">EEDITHA_LOCUS7931</name>
</gene>
<feature type="binding site" evidence="8">
    <location>
        <begin position="33"/>
        <end position="39"/>
    </location>
    <ligand>
        <name>NAD(+)</name>
        <dbReference type="ChEBI" id="CHEBI:57540"/>
    </ligand>
</feature>
<evidence type="ECO:0000259" key="10">
    <source>
        <dbReference type="Pfam" id="PF00056"/>
    </source>
</evidence>
<feature type="domain" description="Lactate/malate dehydrogenase N-terminal" evidence="10">
    <location>
        <begin position="28"/>
        <end position="171"/>
    </location>
</feature>
<dbReference type="InterPro" id="IPR036291">
    <property type="entry name" value="NAD(P)-bd_dom_sf"/>
</dbReference>
<dbReference type="Pfam" id="PF00056">
    <property type="entry name" value="Ldh_1_N"/>
    <property type="match status" value="1"/>
</dbReference>
<evidence type="ECO:0000256" key="6">
    <source>
        <dbReference type="ARBA" id="ARBA00048313"/>
    </source>
</evidence>
<dbReference type="Gene3D" id="3.40.50.720">
    <property type="entry name" value="NAD(P)-binding Rossmann-like Domain"/>
    <property type="match status" value="1"/>
</dbReference>
<dbReference type="PANTHER" id="PTHR11540">
    <property type="entry name" value="MALATE AND LACTATE DEHYDROGENASE"/>
    <property type="match status" value="1"/>
</dbReference>
<feature type="binding site" evidence="8">
    <location>
        <position position="120"/>
    </location>
    <ligand>
        <name>NAD(+)</name>
        <dbReference type="ChEBI" id="CHEBI:57540"/>
    </ligand>
</feature>
<keyword evidence="5 8" id="KW-0520">NAD</keyword>
<feature type="active site" description="Proton acceptor" evidence="7">
    <location>
        <position position="203"/>
    </location>
</feature>
<name>A0AAU9U355_EUPED</name>
<dbReference type="EMBL" id="CAKOGL010000011">
    <property type="protein sequence ID" value="CAH2092145.1"/>
    <property type="molecule type" value="Genomic_DNA"/>
</dbReference>
<dbReference type="SUPFAM" id="SSF56327">
    <property type="entry name" value="LDH C-terminal domain-like"/>
    <property type="match status" value="1"/>
</dbReference>
<organism evidence="12 13">
    <name type="scientific">Euphydryas editha</name>
    <name type="common">Edith's checkerspot</name>
    <dbReference type="NCBI Taxonomy" id="104508"/>
    <lineage>
        <taxon>Eukaryota</taxon>
        <taxon>Metazoa</taxon>
        <taxon>Ecdysozoa</taxon>
        <taxon>Arthropoda</taxon>
        <taxon>Hexapoda</taxon>
        <taxon>Insecta</taxon>
        <taxon>Pterygota</taxon>
        <taxon>Neoptera</taxon>
        <taxon>Endopterygota</taxon>
        <taxon>Lepidoptera</taxon>
        <taxon>Glossata</taxon>
        <taxon>Ditrysia</taxon>
        <taxon>Papilionoidea</taxon>
        <taxon>Nymphalidae</taxon>
        <taxon>Nymphalinae</taxon>
        <taxon>Euphydryas</taxon>
    </lineage>
</organism>
<comment type="catalytic activity">
    <reaction evidence="6">
        <text>(S)-malate + NAD(+) = oxaloacetate + NADH + H(+)</text>
        <dbReference type="Rhea" id="RHEA:21432"/>
        <dbReference type="ChEBI" id="CHEBI:15378"/>
        <dbReference type="ChEBI" id="CHEBI:15589"/>
        <dbReference type="ChEBI" id="CHEBI:16452"/>
        <dbReference type="ChEBI" id="CHEBI:57540"/>
        <dbReference type="ChEBI" id="CHEBI:57945"/>
        <dbReference type="EC" id="1.1.1.37"/>
    </reaction>
</comment>
<reference evidence="12" key="1">
    <citation type="submission" date="2022-03" db="EMBL/GenBank/DDBJ databases">
        <authorList>
            <person name="Tunstrom K."/>
        </authorList>
    </citation>
    <scope>NUCLEOTIDE SEQUENCE</scope>
</reference>
<dbReference type="AlphaFoldDB" id="A0AAU9U355"/>
<feature type="binding site" evidence="8">
    <location>
        <position position="255"/>
    </location>
    <ligand>
        <name>NAD(+)</name>
        <dbReference type="ChEBI" id="CHEBI:57540"/>
    </ligand>
</feature>
<dbReference type="Proteomes" id="UP001153954">
    <property type="component" value="Unassembled WGS sequence"/>
</dbReference>
<feature type="binding site" evidence="8">
    <location>
        <position position="59"/>
    </location>
    <ligand>
        <name>NAD(+)</name>
        <dbReference type="ChEBI" id="CHEBI:57540"/>
    </ligand>
</feature>
<protein>
    <recommendedName>
        <fullName evidence="2">Malate dehydrogenase, mitochondrial</fullName>
        <ecNumber evidence="1">1.1.1.37</ecNumber>
    </recommendedName>
</protein>
<keyword evidence="3" id="KW-0816">Tricarboxylic acid cycle</keyword>
<evidence type="ECO:0000259" key="11">
    <source>
        <dbReference type="Pfam" id="PF02866"/>
    </source>
</evidence>
<dbReference type="InterPro" id="IPR001557">
    <property type="entry name" value="L-lactate/malate_DH"/>
</dbReference>
<comment type="caution">
    <text evidence="12">The sequence shown here is derived from an EMBL/GenBank/DDBJ whole genome shotgun (WGS) entry which is preliminary data.</text>
</comment>
<dbReference type="InterPro" id="IPR022383">
    <property type="entry name" value="Lactate/malate_DH_C"/>
</dbReference>
<proteinExistence type="inferred from homology"/>
<accession>A0AAU9U355</accession>
<evidence type="ECO:0000313" key="13">
    <source>
        <dbReference type="Proteomes" id="UP001153954"/>
    </source>
</evidence>
<evidence type="ECO:0000256" key="3">
    <source>
        <dbReference type="ARBA" id="ARBA00022532"/>
    </source>
</evidence>
<dbReference type="InterPro" id="IPR015955">
    <property type="entry name" value="Lactate_DH/Glyco_Ohase_4_C"/>
</dbReference>
<dbReference type="Gene3D" id="3.90.110.10">
    <property type="entry name" value="Lactate dehydrogenase/glycoside hydrolase, family 4, C-terminal"/>
    <property type="match status" value="1"/>
</dbReference>
<dbReference type="PANTHER" id="PTHR11540:SF16">
    <property type="entry name" value="MALATE DEHYDROGENASE, MITOCHONDRIAL"/>
    <property type="match status" value="1"/>
</dbReference>
<evidence type="ECO:0000256" key="4">
    <source>
        <dbReference type="ARBA" id="ARBA00023002"/>
    </source>
</evidence>
<evidence type="ECO:0000256" key="2">
    <source>
        <dbReference type="ARBA" id="ARBA00016075"/>
    </source>
</evidence>
<dbReference type="SUPFAM" id="SSF51735">
    <property type="entry name" value="NAD(P)-binding Rossmann-fold domains"/>
    <property type="match status" value="1"/>
</dbReference>
<dbReference type="GO" id="GO:0005737">
    <property type="term" value="C:cytoplasm"/>
    <property type="evidence" value="ECO:0007669"/>
    <property type="project" value="TreeGrafter"/>
</dbReference>
<evidence type="ECO:0000313" key="12">
    <source>
        <dbReference type="EMBL" id="CAH2092145.1"/>
    </source>
</evidence>
<dbReference type="PIRSF" id="PIRSF000102">
    <property type="entry name" value="Lac_mal_DH"/>
    <property type="match status" value="1"/>
</dbReference>
<evidence type="ECO:0000256" key="8">
    <source>
        <dbReference type="PIRSR" id="PIRSR000102-3"/>
    </source>
</evidence>
<feature type="domain" description="Lactate/malate dehydrogenase C-terminal" evidence="11">
    <location>
        <begin position="173"/>
        <end position="335"/>
    </location>
</feature>
<dbReference type="GO" id="GO:0019752">
    <property type="term" value="P:carboxylic acid metabolic process"/>
    <property type="evidence" value="ECO:0007669"/>
    <property type="project" value="InterPro"/>
</dbReference>
<evidence type="ECO:0000256" key="5">
    <source>
        <dbReference type="ARBA" id="ARBA00023027"/>
    </source>
</evidence>
<dbReference type="GO" id="GO:0030060">
    <property type="term" value="F:L-malate dehydrogenase (NAD+) activity"/>
    <property type="evidence" value="ECO:0007669"/>
    <property type="project" value="UniProtKB-EC"/>
</dbReference>
<sequence length="347" mass="38793">MITHKLLSYAIISKRLYYINKVQYKYIQVSVIGAANGIGKNVALLLKQNRYITRLHLYDDDDRVLGMELELGQIPGGPAVSSFSGDAFLPAAIRYSHLVLMLTRTPRKLGYTREKMLATNALAVQRICRTLAYENPDAFFAISSSPINSIVSFASKLLSNYKAYNKHKIFGITHIDTARTRTLLGKTLNVSPHHLHVPVIGGHSDETIIPLFSNLLPSHYYIKQHQAEALTRLVRKSGTEVLNLKQGNDSATLAMAWSINEFVDRISEAFYGSYVIVNSFTANPHFGTKFFSGPTKVSACGIFETCSNFVMSEYESKLLSQAVPLINRDIARGEEHVQVIEDGRNLY</sequence>
<keyword evidence="4 9" id="KW-0560">Oxidoreductase</keyword>
<evidence type="ECO:0000256" key="1">
    <source>
        <dbReference type="ARBA" id="ARBA00012995"/>
    </source>
</evidence>